<evidence type="ECO:0000313" key="3">
    <source>
        <dbReference type="Proteomes" id="UP001054945"/>
    </source>
</evidence>
<dbReference type="EMBL" id="BPLR01017002">
    <property type="protein sequence ID" value="GIY87985.1"/>
    <property type="molecule type" value="Genomic_DNA"/>
</dbReference>
<dbReference type="AlphaFoldDB" id="A0AAV4WYJ9"/>
<protein>
    <recommendedName>
        <fullName evidence="4">SANT domain-containing protein</fullName>
    </recommendedName>
</protein>
<evidence type="ECO:0008006" key="4">
    <source>
        <dbReference type="Google" id="ProtNLM"/>
    </source>
</evidence>
<proteinExistence type="predicted"/>
<dbReference type="Proteomes" id="UP001054945">
    <property type="component" value="Unassembled WGS sequence"/>
</dbReference>
<dbReference type="Gene3D" id="1.10.10.60">
    <property type="entry name" value="Homeodomain-like"/>
    <property type="match status" value="1"/>
</dbReference>
<dbReference type="InterPro" id="IPR009057">
    <property type="entry name" value="Homeodomain-like_sf"/>
</dbReference>
<accession>A0AAV4WYJ9</accession>
<dbReference type="InterPro" id="IPR001005">
    <property type="entry name" value="SANT/Myb"/>
</dbReference>
<dbReference type="SUPFAM" id="SSF46689">
    <property type="entry name" value="Homeodomain-like"/>
    <property type="match status" value="1"/>
</dbReference>
<gene>
    <name evidence="2" type="ORF">CEXT_521151</name>
</gene>
<dbReference type="GO" id="GO:0005634">
    <property type="term" value="C:nucleus"/>
    <property type="evidence" value="ECO:0007669"/>
    <property type="project" value="UniProtKB-SubCell"/>
</dbReference>
<dbReference type="CDD" id="cd00167">
    <property type="entry name" value="SANT"/>
    <property type="match status" value="1"/>
</dbReference>
<evidence type="ECO:0000256" key="1">
    <source>
        <dbReference type="ARBA" id="ARBA00004123"/>
    </source>
</evidence>
<organism evidence="2 3">
    <name type="scientific">Caerostris extrusa</name>
    <name type="common">Bark spider</name>
    <name type="synonym">Caerostris bankana</name>
    <dbReference type="NCBI Taxonomy" id="172846"/>
    <lineage>
        <taxon>Eukaryota</taxon>
        <taxon>Metazoa</taxon>
        <taxon>Ecdysozoa</taxon>
        <taxon>Arthropoda</taxon>
        <taxon>Chelicerata</taxon>
        <taxon>Arachnida</taxon>
        <taxon>Araneae</taxon>
        <taxon>Araneomorphae</taxon>
        <taxon>Entelegynae</taxon>
        <taxon>Araneoidea</taxon>
        <taxon>Araneidae</taxon>
        <taxon>Caerostris</taxon>
    </lineage>
</organism>
<comment type="subcellular location">
    <subcellularLocation>
        <location evidence="1">Nucleus</location>
    </subcellularLocation>
</comment>
<sequence>MPTAKQTWKAAINWSDKELKNLAIAFQKYGTGDVKNIAKEIGTKSEADVKNLIKCEVDQIRKKRKIEMKMNGMKPPSQSLNRASEEEIKSWRCGRKWLKIMENQMPFRAQTQDYSRGVIKNLCEKFYEEAEETTNPQVLNVKAIYKFILDCISGQNPGTLSPLDSTFVLLMFNHMRAMFRTGNFQEESDFIRNFQKATSFIQTRPKKEYYSSRLSGPDPDPNCVPIPEHLYENFMRHHQVFYSFNPLAVPLWLLEKEQKNVKELFERARSGDCSESEK</sequence>
<comment type="caution">
    <text evidence="2">The sequence shown here is derived from an EMBL/GenBank/DDBJ whole genome shotgun (WGS) entry which is preliminary data.</text>
</comment>
<name>A0AAV4WYJ9_CAEEX</name>
<keyword evidence="3" id="KW-1185">Reference proteome</keyword>
<reference evidence="2 3" key="1">
    <citation type="submission" date="2021-06" db="EMBL/GenBank/DDBJ databases">
        <title>Caerostris extrusa draft genome.</title>
        <authorList>
            <person name="Kono N."/>
            <person name="Arakawa K."/>
        </authorList>
    </citation>
    <scope>NUCLEOTIDE SEQUENCE [LARGE SCALE GENOMIC DNA]</scope>
</reference>
<evidence type="ECO:0000313" key="2">
    <source>
        <dbReference type="EMBL" id="GIY87985.1"/>
    </source>
</evidence>